<dbReference type="Gene3D" id="3.40.630.30">
    <property type="match status" value="1"/>
</dbReference>
<gene>
    <name evidence="2" type="ORF">ACIA8P_36375</name>
</gene>
<dbReference type="EC" id="2.3.1.-" evidence="2"/>
<reference evidence="2 3" key="1">
    <citation type="submission" date="2024-10" db="EMBL/GenBank/DDBJ databases">
        <title>The Natural Products Discovery Center: Release of the First 8490 Sequenced Strains for Exploring Actinobacteria Biosynthetic Diversity.</title>
        <authorList>
            <person name="Kalkreuter E."/>
            <person name="Kautsar S.A."/>
            <person name="Yang D."/>
            <person name="Bader C.D."/>
            <person name="Teijaro C.N."/>
            <person name="Fluegel L."/>
            <person name="Davis C.M."/>
            <person name="Simpson J.R."/>
            <person name="Lauterbach L."/>
            <person name="Steele A.D."/>
            <person name="Gui C."/>
            <person name="Meng S."/>
            <person name="Li G."/>
            <person name="Viehrig K."/>
            <person name="Ye F."/>
            <person name="Su P."/>
            <person name="Kiefer A.F."/>
            <person name="Nichols A."/>
            <person name="Cepeda A.J."/>
            <person name="Yan W."/>
            <person name="Fan B."/>
            <person name="Jiang Y."/>
            <person name="Adhikari A."/>
            <person name="Zheng C.-J."/>
            <person name="Schuster L."/>
            <person name="Cowan T.M."/>
            <person name="Smanski M.J."/>
            <person name="Chevrette M.G."/>
            <person name="De Carvalho L.P.S."/>
            <person name="Shen B."/>
        </authorList>
    </citation>
    <scope>NUCLEOTIDE SEQUENCE [LARGE SCALE GENOMIC DNA]</scope>
    <source>
        <strain evidence="2 3">NPDC051599</strain>
    </source>
</reference>
<feature type="domain" description="N-acetyltransferase" evidence="1">
    <location>
        <begin position="64"/>
        <end position="127"/>
    </location>
</feature>
<protein>
    <submittedName>
        <fullName evidence="2">GNAT family N-acetyltransferase</fullName>
        <ecNumber evidence="2">2.3.1.-</ecNumber>
    </submittedName>
</protein>
<dbReference type="Pfam" id="PF00583">
    <property type="entry name" value="Acetyltransf_1"/>
    <property type="match status" value="1"/>
</dbReference>
<keyword evidence="3" id="KW-1185">Reference proteome</keyword>
<keyword evidence="2" id="KW-0012">Acyltransferase</keyword>
<dbReference type="InterPro" id="IPR016181">
    <property type="entry name" value="Acyl_CoA_acyltransferase"/>
</dbReference>
<proteinExistence type="predicted"/>
<dbReference type="InterPro" id="IPR000182">
    <property type="entry name" value="GNAT_dom"/>
</dbReference>
<sequence>MIPVQISFGLGEHKDAARALLQREWPLADLPSPVNEPRIWTMIRSGSNALSGLAVVANGFRAPAASADGPRPYHPRLEYLVVDQEARGEGLGRQLARRVLEDASKGAHDVLIEVERTRPDAVRFWTRHMHCTLLPEAEQTDLKIYHLRWSPAEN</sequence>
<keyword evidence="2" id="KW-0808">Transferase</keyword>
<dbReference type="RefSeq" id="WP_398660484.1">
    <property type="nucleotide sequence ID" value="NZ_JBITDC010000018.1"/>
</dbReference>
<dbReference type="EMBL" id="JBITDC010000018">
    <property type="protein sequence ID" value="MFI5680037.1"/>
    <property type="molecule type" value="Genomic_DNA"/>
</dbReference>
<evidence type="ECO:0000313" key="3">
    <source>
        <dbReference type="Proteomes" id="UP001612415"/>
    </source>
</evidence>
<dbReference type="Proteomes" id="UP001612415">
    <property type="component" value="Unassembled WGS sequence"/>
</dbReference>
<organism evidence="2 3">
    <name type="scientific">Streptomyces cellulosae</name>
    <dbReference type="NCBI Taxonomy" id="1968"/>
    <lineage>
        <taxon>Bacteria</taxon>
        <taxon>Bacillati</taxon>
        <taxon>Actinomycetota</taxon>
        <taxon>Actinomycetes</taxon>
        <taxon>Kitasatosporales</taxon>
        <taxon>Streptomycetaceae</taxon>
        <taxon>Streptomyces</taxon>
    </lineage>
</organism>
<name>A0ABW7YCB5_STRCE</name>
<evidence type="ECO:0000259" key="1">
    <source>
        <dbReference type="Pfam" id="PF00583"/>
    </source>
</evidence>
<evidence type="ECO:0000313" key="2">
    <source>
        <dbReference type="EMBL" id="MFI5680037.1"/>
    </source>
</evidence>
<accession>A0ABW7YCB5</accession>
<comment type="caution">
    <text evidence="2">The sequence shown here is derived from an EMBL/GenBank/DDBJ whole genome shotgun (WGS) entry which is preliminary data.</text>
</comment>
<dbReference type="SUPFAM" id="SSF55729">
    <property type="entry name" value="Acyl-CoA N-acyltransferases (Nat)"/>
    <property type="match status" value="1"/>
</dbReference>
<dbReference type="GO" id="GO:0016746">
    <property type="term" value="F:acyltransferase activity"/>
    <property type="evidence" value="ECO:0007669"/>
    <property type="project" value="UniProtKB-KW"/>
</dbReference>